<dbReference type="Gene3D" id="3.10.170.10">
    <property type="match status" value="1"/>
</dbReference>
<dbReference type="PANTHER" id="PTHR33478">
    <property type="entry name" value="EXTRACELLULAR METALLOPROTEINASE MEP"/>
    <property type="match status" value="1"/>
</dbReference>
<keyword evidence="7 13" id="KW-0378">Hydrolase</keyword>
<evidence type="ECO:0000313" key="15">
    <source>
        <dbReference type="EMBL" id="KAJ1981149.1"/>
    </source>
</evidence>
<dbReference type="GO" id="GO:0006508">
    <property type="term" value="P:proteolysis"/>
    <property type="evidence" value="ECO:0007669"/>
    <property type="project" value="UniProtKB-KW"/>
</dbReference>
<keyword evidence="9 13" id="KW-0482">Metalloprotease</keyword>
<reference evidence="15" key="1">
    <citation type="submission" date="2022-07" db="EMBL/GenBank/DDBJ databases">
        <title>Phylogenomic reconstructions and comparative analyses of Kickxellomycotina fungi.</title>
        <authorList>
            <person name="Reynolds N.K."/>
            <person name="Stajich J.E."/>
            <person name="Barry K."/>
            <person name="Grigoriev I.V."/>
            <person name="Crous P."/>
            <person name="Smith M.E."/>
        </authorList>
    </citation>
    <scope>NUCLEOTIDE SEQUENCE</scope>
    <source>
        <strain evidence="15">RSA 567</strain>
    </source>
</reference>
<dbReference type="GO" id="GO:0004222">
    <property type="term" value="F:metalloendopeptidase activity"/>
    <property type="evidence" value="ECO:0007669"/>
    <property type="project" value="InterPro"/>
</dbReference>
<gene>
    <name evidence="15" type="ORF">H4R34_002185</name>
</gene>
<feature type="active site" evidence="11">
    <location>
        <position position="414"/>
    </location>
</feature>
<feature type="domain" description="FTP" evidence="14">
    <location>
        <begin position="51"/>
        <end position="92"/>
    </location>
</feature>
<organism evidence="15 16">
    <name type="scientific">Dimargaris verticillata</name>
    <dbReference type="NCBI Taxonomy" id="2761393"/>
    <lineage>
        <taxon>Eukaryota</taxon>
        <taxon>Fungi</taxon>
        <taxon>Fungi incertae sedis</taxon>
        <taxon>Zoopagomycota</taxon>
        <taxon>Kickxellomycotina</taxon>
        <taxon>Dimargaritomycetes</taxon>
        <taxon>Dimargaritales</taxon>
        <taxon>Dimargaritaceae</taxon>
        <taxon>Dimargaris</taxon>
    </lineage>
</organism>
<evidence type="ECO:0000256" key="12">
    <source>
        <dbReference type="PIRSR" id="PIRSR601842-2"/>
    </source>
</evidence>
<dbReference type="Pfam" id="PF02128">
    <property type="entry name" value="Peptidase_M36"/>
    <property type="match status" value="1"/>
</dbReference>
<accession>A0A9W8EA77</accession>
<dbReference type="InterPro" id="IPR001842">
    <property type="entry name" value="Peptidase_M36"/>
</dbReference>
<keyword evidence="10 13" id="KW-0865">Zymogen</keyword>
<evidence type="ECO:0000256" key="7">
    <source>
        <dbReference type="ARBA" id="ARBA00022801"/>
    </source>
</evidence>
<protein>
    <recommendedName>
        <fullName evidence="13">Extracellular metalloproteinase</fullName>
        <ecNumber evidence="13">3.4.24.-</ecNumber>
    </recommendedName>
    <alternativeName>
        <fullName evidence="13">Fungalysin</fullName>
    </alternativeName>
</protein>
<feature type="binding site" evidence="12">
    <location>
        <position position="413"/>
    </location>
    <ligand>
        <name>Zn(2+)</name>
        <dbReference type="ChEBI" id="CHEBI:29105"/>
        <note>catalytic</note>
    </ligand>
</feature>
<dbReference type="EC" id="3.4.24.-" evidence="13"/>
<keyword evidence="5 12" id="KW-0479">Metal-binding</keyword>
<evidence type="ECO:0000256" key="2">
    <source>
        <dbReference type="ARBA" id="ARBA00006006"/>
    </source>
</evidence>
<dbReference type="GO" id="GO:0008270">
    <property type="term" value="F:zinc ion binding"/>
    <property type="evidence" value="ECO:0007669"/>
    <property type="project" value="InterPro"/>
</dbReference>
<dbReference type="OrthoDB" id="3227768at2759"/>
<evidence type="ECO:0000256" key="8">
    <source>
        <dbReference type="ARBA" id="ARBA00022833"/>
    </source>
</evidence>
<comment type="similarity">
    <text evidence="2 13">Belongs to the peptidase M36 family.</text>
</comment>
<dbReference type="GO" id="GO:0005615">
    <property type="term" value="C:extracellular space"/>
    <property type="evidence" value="ECO:0007669"/>
    <property type="project" value="InterPro"/>
</dbReference>
<evidence type="ECO:0000256" key="4">
    <source>
        <dbReference type="ARBA" id="ARBA00022670"/>
    </source>
</evidence>
<dbReference type="InterPro" id="IPR011096">
    <property type="entry name" value="FTP_domain"/>
</dbReference>
<name>A0A9W8EA77_9FUNG</name>
<keyword evidence="6" id="KW-0732">Signal</keyword>
<dbReference type="PRINTS" id="PR00999">
    <property type="entry name" value="FUNGALYSIN"/>
</dbReference>
<sequence length="616" mass="68802">MLASEFAALDPPVPQRIFKILDTQPALAELRALPPVIRQYMQRKLAPDTGNFVLRNRYRSPGLGVDHLYYQQVVAGMPVLNADANLNIRDTDDVPQIASFGYSDSAAAWANVTSNFATLLPQALLQQTLARVIGRVAQHLGKALENIDALAIVPASEPSTQETTYTVTGVAFASDNQAKVQPVLLVRNPLQSLQAWSVQVRVEPSWLTAVVDATTYDILGLMDYTRPACYRAFSLVSNDPEHSPRERFCDPWNPLASPLGWQRTVTQKFTETMGNNVRAQARHNASATWQEGSRPQGLGPNLVFDFPLPLNKEPTKYTDAAITNLFYRANLLHDLFYQYGFDEAAGNFQQDNLGRGGKGDDPLIAWGQEADKTNNALFRTPPDGESPTMWMYLWDNGEHPFRDGCLDGGVMTHEYTHGVAARLTGGPSNVYCLLIGDAAGLSEGWCDWVAIILQVQASHNRHQSFAIAPYASHSARGIRSHLYSTNRKVNPLTYGWLNKNEYNKIHRKGEIWATVLYEVFWDLVDRHGFDANWFSPSRARGNTLALQLILDALKLQPCLPEFTDARDAILQAEQLRTHRANRCLLWHAFARRGLGVQAKLNNTVYTEDFSVPVDCH</sequence>
<evidence type="ECO:0000256" key="13">
    <source>
        <dbReference type="RuleBase" id="RU364017"/>
    </source>
</evidence>
<dbReference type="EMBL" id="JANBQB010000136">
    <property type="protein sequence ID" value="KAJ1981149.1"/>
    <property type="molecule type" value="Genomic_DNA"/>
</dbReference>
<dbReference type="AlphaFoldDB" id="A0A9W8EA77"/>
<dbReference type="Proteomes" id="UP001151582">
    <property type="component" value="Unassembled WGS sequence"/>
</dbReference>
<keyword evidence="16" id="KW-1185">Reference proteome</keyword>
<evidence type="ECO:0000256" key="9">
    <source>
        <dbReference type="ARBA" id="ARBA00023049"/>
    </source>
</evidence>
<keyword evidence="3 13" id="KW-0964">Secreted</keyword>
<dbReference type="CDD" id="cd09596">
    <property type="entry name" value="M36"/>
    <property type="match status" value="1"/>
</dbReference>
<dbReference type="InterPro" id="IPR050371">
    <property type="entry name" value="Fungal_virulence_M36"/>
</dbReference>
<dbReference type="PANTHER" id="PTHR33478:SF1">
    <property type="entry name" value="EXTRACELLULAR METALLOPROTEINASE MEP"/>
    <property type="match status" value="1"/>
</dbReference>
<dbReference type="Pfam" id="PF07504">
    <property type="entry name" value="FTP"/>
    <property type="match status" value="1"/>
</dbReference>
<evidence type="ECO:0000256" key="6">
    <source>
        <dbReference type="ARBA" id="ARBA00022729"/>
    </source>
</evidence>
<comment type="caution">
    <text evidence="15">The sequence shown here is derived from an EMBL/GenBank/DDBJ whole genome shotgun (WGS) entry which is preliminary data.</text>
</comment>
<dbReference type="InterPro" id="IPR027268">
    <property type="entry name" value="Peptidase_M4/M1_CTD_sf"/>
</dbReference>
<evidence type="ECO:0000313" key="16">
    <source>
        <dbReference type="Proteomes" id="UP001151582"/>
    </source>
</evidence>
<evidence type="ECO:0000256" key="3">
    <source>
        <dbReference type="ARBA" id="ARBA00022525"/>
    </source>
</evidence>
<evidence type="ECO:0000256" key="5">
    <source>
        <dbReference type="ARBA" id="ARBA00022723"/>
    </source>
</evidence>
<evidence type="ECO:0000259" key="14">
    <source>
        <dbReference type="Pfam" id="PF07504"/>
    </source>
</evidence>
<feature type="binding site" evidence="12">
    <location>
        <position position="443"/>
    </location>
    <ligand>
        <name>Zn(2+)</name>
        <dbReference type="ChEBI" id="CHEBI:29105"/>
        <note>catalytic</note>
    </ligand>
</feature>
<dbReference type="Gene3D" id="1.10.390.10">
    <property type="entry name" value="Neutral Protease Domain 2"/>
    <property type="match status" value="1"/>
</dbReference>
<keyword evidence="4 13" id="KW-0645">Protease</keyword>
<feature type="binding site" evidence="12">
    <location>
        <position position="417"/>
    </location>
    <ligand>
        <name>Zn(2+)</name>
        <dbReference type="ChEBI" id="CHEBI:29105"/>
        <note>catalytic</note>
    </ligand>
</feature>
<evidence type="ECO:0000256" key="11">
    <source>
        <dbReference type="PIRSR" id="PIRSR601842-1"/>
    </source>
</evidence>
<evidence type="ECO:0000256" key="10">
    <source>
        <dbReference type="ARBA" id="ARBA00023145"/>
    </source>
</evidence>
<comment type="cofactor">
    <cofactor evidence="12">
        <name>Zn(2+)</name>
        <dbReference type="ChEBI" id="CHEBI:29105"/>
    </cofactor>
    <text evidence="12">Binds 1 zinc ion per subunit.</text>
</comment>
<evidence type="ECO:0000256" key="1">
    <source>
        <dbReference type="ARBA" id="ARBA00004613"/>
    </source>
</evidence>
<comment type="subcellular location">
    <subcellularLocation>
        <location evidence="1 13">Secreted</location>
    </subcellularLocation>
</comment>
<proteinExistence type="inferred from homology"/>
<keyword evidence="8 12" id="KW-0862">Zinc</keyword>
<dbReference type="SUPFAM" id="SSF55486">
    <property type="entry name" value="Metalloproteases ('zincins'), catalytic domain"/>
    <property type="match status" value="1"/>
</dbReference>